<evidence type="ECO:0000256" key="1">
    <source>
        <dbReference type="SAM" id="MobiDB-lite"/>
    </source>
</evidence>
<protein>
    <submittedName>
        <fullName evidence="4">Uncharacterized protein</fullName>
    </submittedName>
</protein>
<feature type="domain" description="DNA-binding protein Rv2175c wHTH" evidence="3">
    <location>
        <begin position="99"/>
        <end position="147"/>
    </location>
</feature>
<dbReference type="EMBL" id="AM942444">
    <property type="protein sequence ID" value="CAQ05182.1"/>
    <property type="molecule type" value="Genomic_DNA"/>
</dbReference>
<accession>B1VHE1</accession>
<dbReference type="GO" id="GO:0003677">
    <property type="term" value="F:DNA binding"/>
    <property type="evidence" value="ECO:0007669"/>
    <property type="project" value="InterPro"/>
</dbReference>
<dbReference type="KEGG" id="cur:cu1222"/>
<name>B1VHE1_CORU7</name>
<dbReference type="Pfam" id="PF18367">
    <property type="entry name" value="Rv2175c_C"/>
    <property type="match status" value="1"/>
</dbReference>
<gene>
    <name evidence="4" type="ordered locus">cu1222</name>
</gene>
<dbReference type="STRING" id="504474.cu1222"/>
<dbReference type="Proteomes" id="UP000001727">
    <property type="component" value="Chromosome"/>
</dbReference>
<dbReference type="HOGENOM" id="CLU_1303199_0_0_11"/>
<proteinExistence type="predicted"/>
<dbReference type="InterPro" id="IPR048576">
    <property type="entry name" value="Rv2175c_wHTH"/>
</dbReference>
<evidence type="ECO:0000313" key="4">
    <source>
        <dbReference type="EMBL" id="CAQ05182.1"/>
    </source>
</evidence>
<feature type="region of interest" description="Disordered" evidence="1">
    <location>
        <begin position="1"/>
        <end position="26"/>
    </location>
</feature>
<reference evidence="4 5" key="1">
    <citation type="journal article" date="2008" name="J. Biotechnol.">
        <title>The lifestyle of Corynebacterium urealyticum derived from its complete genome sequence established by pyrosequencing.</title>
        <authorList>
            <person name="Tauch A."/>
            <person name="Trost E."/>
            <person name="Tilker A."/>
            <person name="Ludewig U."/>
            <person name="Schneiker S."/>
            <person name="Goesmann A."/>
            <person name="Arnold W."/>
            <person name="Bekel T."/>
            <person name="Brinkrolf K."/>
            <person name="Brune I."/>
            <person name="Goetker S."/>
            <person name="Kalinowski J."/>
            <person name="Kamp P.-B."/>
            <person name="Lobo F.P."/>
            <person name="Viehoever P."/>
            <person name="Weisshaar B."/>
            <person name="Soriano F."/>
            <person name="Droege M."/>
            <person name="Puehler A."/>
        </authorList>
    </citation>
    <scope>NUCLEOTIDE SEQUENCE [LARGE SCALE GENOMIC DNA]</scope>
    <source>
        <strain evidence="5">ATCC 43042 / DSM 7109</strain>
    </source>
</reference>
<keyword evidence="5" id="KW-1185">Reference proteome</keyword>
<dbReference type="Pfam" id="PF21531">
    <property type="entry name" value="Rv2175c_wHTH"/>
    <property type="match status" value="1"/>
</dbReference>
<feature type="compositionally biased region" description="Polar residues" evidence="1">
    <location>
        <begin position="47"/>
        <end position="72"/>
    </location>
</feature>
<evidence type="ECO:0000259" key="2">
    <source>
        <dbReference type="Pfam" id="PF18367"/>
    </source>
</evidence>
<feature type="domain" description="Rv2175c C-terminal" evidence="2">
    <location>
        <begin position="156"/>
        <end position="209"/>
    </location>
</feature>
<feature type="region of interest" description="Disordered" evidence="1">
    <location>
        <begin position="47"/>
        <end position="89"/>
    </location>
</feature>
<organism evidence="4 5">
    <name type="scientific">Corynebacterium urealyticum (strain ATCC 43042 / DSM 7109)</name>
    <dbReference type="NCBI Taxonomy" id="504474"/>
    <lineage>
        <taxon>Bacteria</taxon>
        <taxon>Bacillati</taxon>
        <taxon>Actinomycetota</taxon>
        <taxon>Actinomycetes</taxon>
        <taxon>Mycobacteriales</taxon>
        <taxon>Corynebacteriaceae</taxon>
        <taxon>Corynebacterium</taxon>
    </lineage>
</organism>
<dbReference type="AlphaFoldDB" id="B1VHE1"/>
<sequence>MPLSAHNVAVVSAGRRPKGEGRAVPHRAVDATQGALKAQACLEGVNDSSLSQSNTMAAMSNSTQPDPQSSHPEATPAAKSRSDRGRVTSGVLQEAAGGLPAGEELLSIPEAAQRMGVGQSKILDLVQKKKILDTKIDGVRYLPARFFDEDGQVTRFLPGVVALLLDGGYQPTEILEYLFTEDDSLPGRPVDALHGHLAREVRRRAQAMALI</sequence>
<evidence type="ECO:0000259" key="3">
    <source>
        <dbReference type="Pfam" id="PF21531"/>
    </source>
</evidence>
<evidence type="ECO:0000313" key="5">
    <source>
        <dbReference type="Proteomes" id="UP000001727"/>
    </source>
</evidence>
<dbReference type="InterPro" id="IPR041098">
    <property type="entry name" value="Rv2175c_C"/>
</dbReference>
<feature type="compositionally biased region" description="Basic and acidic residues" evidence="1">
    <location>
        <begin position="17"/>
        <end position="26"/>
    </location>
</feature>
<dbReference type="eggNOG" id="ENOG5032W34">
    <property type="taxonomic scope" value="Bacteria"/>
</dbReference>